<dbReference type="AlphaFoldDB" id="A0AA40LRC4"/>
<evidence type="ECO:0000313" key="1">
    <source>
        <dbReference type="EMBL" id="KAK1341158.1"/>
    </source>
</evidence>
<keyword evidence="2" id="KW-1185">Reference proteome</keyword>
<reference evidence="1" key="1">
    <citation type="submission" date="2023-06" db="EMBL/GenBank/DDBJ databases">
        <title>Reference genome for the Northern bat (Eptesicus nilssonii), a most northern bat species.</title>
        <authorList>
            <person name="Laine V.N."/>
            <person name="Pulliainen A.T."/>
            <person name="Lilley T.M."/>
        </authorList>
    </citation>
    <scope>NUCLEOTIDE SEQUENCE</scope>
    <source>
        <strain evidence="1">BLF_Eptnil</strain>
        <tissue evidence="1">Kidney</tissue>
    </source>
</reference>
<dbReference type="EMBL" id="JAULJE010000007">
    <property type="protein sequence ID" value="KAK1341158.1"/>
    <property type="molecule type" value="Genomic_DNA"/>
</dbReference>
<sequence length="83" mass="8711">MTSLPTTPSPGGTPLLLYWLALTQLQSSQGPLGQRGQTASLTHRAVGTHTYLCPEPSVKFSSLVRLVALIIAASEHHDSASGT</sequence>
<organism evidence="1 2">
    <name type="scientific">Cnephaeus nilssonii</name>
    <name type="common">Northern bat</name>
    <name type="synonym">Eptesicus nilssonii</name>
    <dbReference type="NCBI Taxonomy" id="3371016"/>
    <lineage>
        <taxon>Eukaryota</taxon>
        <taxon>Metazoa</taxon>
        <taxon>Chordata</taxon>
        <taxon>Craniata</taxon>
        <taxon>Vertebrata</taxon>
        <taxon>Euteleostomi</taxon>
        <taxon>Mammalia</taxon>
        <taxon>Eutheria</taxon>
        <taxon>Laurasiatheria</taxon>
        <taxon>Chiroptera</taxon>
        <taxon>Yangochiroptera</taxon>
        <taxon>Vespertilionidae</taxon>
        <taxon>Cnephaeus</taxon>
    </lineage>
</organism>
<protein>
    <submittedName>
        <fullName evidence="1">Uncharacterized protein</fullName>
    </submittedName>
</protein>
<proteinExistence type="predicted"/>
<comment type="caution">
    <text evidence="1">The sequence shown here is derived from an EMBL/GenBank/DDBJ whole genome shotgun (WGS) entry which is preliminary data.</text>
</comment>
<name>A0AA40LRC4_CNENI</name>
<evidence type="ECO:0000313" key="2">
    <source>
        <dbReference type="Proteomes" id="UP001177744"/>
    </source>
</evidence>
<accession>A0AA40LRC4</accession>
<gene>
    <name evidence="1" type="ORF">QTO34_017560</name>
</gene>
<dbReference type="Proteomes" id="UP001177744">
    <property type="component" value="Unassembled WGS sequence"/>
</dbReference>